<feature type="domain" description="Cyanovirin-N" evidence="2">
    <location>
        <begin position="29"/>
        <end position="130"/>
    </location>
</feature>
<dbReference type="InterPro" id="IPR011058">
    <property type="entry name" value="Cyanovirin-N"/>
</dbReference>
<dbReference type="EMBL" id="CAOQHR010000001">
    <property type="protein sequence ID" value="CAI6282730.1"/>
    <property type="molecule type" value="Genomic_DNA"/>
</dbReference>
<sequence length="272" mass="29214">MVCTSALTAFAALLSGAAAAPSLAARAGTIASQCTNVRITSQRWLVGDCLTGTGSTRITSGTYLPNKIGNDDGNLKWTENGVYYVTCAECKLVDGGSSLTCQCRPNFGERKETTLKLDEHISVYSGHLLSNLKGAPAVPKAPSRYPFPSNFAYGLGGNATCVPGSDRPDWCQSVAYQCSNQDKTDFSETASIRYDFPHGSCFQASYWFDDKFQFDKVKIATAEGAWQLTGYTDSACGQEVVQISPEELGKCKSTPQLAKSFKVVPLFNGDPN</sequence>
<dbReference type="InterPro" id="IPR036673">
    <property type="entry name" value="Cyanovirin-N_sf"/>
</dbReference>
<dbReference type="Proteomes" id="UP001152607">
    <property type="component" value="Unassembled WGS sequence"/>
</dbReference>
<evidence type="ECO:0000313" key="3">
    <source>
        <dbReference type="EMBL" id="CAI6282730.1"/>
    </source>
</evidence>
<keyword evidence="1" id="KW-0732">Signal</keyword>
<feature type="signal peptide" evidence="1">
    <location>
        <begin position="1"/>
        <end position="19"/>
    </location>
</feature>
<name>A0A9W4U6P2_9PLEO</name>
<protein>
    <recommendedName>
        <fullName evidence="2">Cyanovirin-N domain-containing protein</fullName>
    </recommendedName>
</protein>
<organism evidence="3 4">
    <name type="scientific">Periconia digitata</name>
    <dbReference type="NCBI Taxonomy" id="1303443"/>
    <lineage>
        <taxon>Eukaryota</taxon>
        <taxon>Fungi</taxon>
        <taxon>Dikarya</taxon>
        <taxon>Ascomycota</taxon>
        <taxon>Pezizomycotina</taxon>
        <taxon>Dothideomycetes</taxon>
        <taxon>Pleosporomycetidae</taxon>
        <taxon>Pleosporales</taxon>
        <taxon>Massarineae</taxon>
        <taxon>Periconiaceae</taxon>
        <taxon>Periconia</taxon>
    </lineage>
</organism>
<evidence type="ECO:0000256" key="1">
    <source>
        <dbReference type="SAM" id="SignalP"/>
    </source>
</evidence>
<dbReference type="OrthoDB" id="4672515at2759"/>
<accession>A0A9W4U6P2</accession>
<evidence type="ECO:0000313" key="4">
    <source>
        <dbReference type="Proteomes" id="UP001152607"/>
    </source>
</evidence>
<comment type="caution">
    <text evidence="3">The sequence shown here is derived from an EMBL/GenBank/DDBJ whole genome shotgun (WGS) entry which is preliminary data.</text>
</comment>
<keyword evidence="4" id="KW-1185">Reference proteome</keyword>
<feature type="chain" id="PRO_5040975740" description="Cyanovirin-N domain-containing protein" evidence="1">
    <location>
        <begin position="20"/>
        <end position="272"/>
    </location>
</feature>
<reference evidence="3" key="1">
    <citation type="submission" date="2023-01" db="EMBL/GenBank/DDBJ databases">
        <authorList>
            <person name="Van Ghelder C."/>
            <person name="Rancurel C."/>
        </authorList>
    </citation>
    <scope>NUCLEOTIDE SEQUENCE</scope>
    <source>
        <strain evidence="3">CNCM I-4278</strain>
    </source>
</reference>
<dbReference type="SUPFAM" id="SSF51322">
    <property type="entry name" value="Cyanovirin-N"/>
    <property type="match status" value="1"/>
</dbReference>
<dbReference type="Gene3D" id="2.30.60.10">
    <property type="entry name" value="Cyanovirin-N"/>
    <property type="match status" value="1"/>
</dbReference>
<proteinExistence type="predicted"/>
<evidence type="ECO:0000259" key="2">
    <source>
        <dbReference type="SMART" id="SM01111"/>
    </source>
</evidence>
<gene>
    <name evidence="3" type="ORF">PDIGIT_LOCUS2177</name>
</gene>
<dbReference type="SMART" id="SM01111">
    <property type="entry name" value="CVNH"/>
    <property type="match status" value="1"/>
</dbReference>
<dbReference type="Pfam" id="PF08881">
    <property type="entry name" value="CVNH"/>
    <property type="match status" value="1"/>
</dbReference>
<dbReference type="AlphaFoldDB" id="A0A9W4U6P2"/>